<feature type="domain" description="Gfo/Idh/MocA-like oxidoreductase C-terminal" evidence="3">
    <location>
        <begin position="151"/>
        <end position="355"/>
    </location>
</feature>
<dbReference type="Gene3D" id="3.40.50.720">
    <property type="entry name" value="NAD(P)-binding Rossmann-like Domain"/>
    <property type="match status" value="1"/>
</dbReference>
<dbReference type="InterPro" id="IPR000683">
    <property type="entry name" value="Gfo/Idh/MocA-like_OxRdtase_N"/>
</dbReference>
<gene>
    <name evidence="4" type="ORF">GM661_06685</name>
</gene>
<feature type="domain" description="Gfo/Idh/MocA-like oxidoreductase N-terminal" evidence="2">
    <location>
        <begin position="5"/>
        <end position="137"/>
    </location>
</feature>
<protein>
    <submittedName>
        <fullName evidence="4">Gfo/Idh/MocA family oxidoreductase</fullName>
    </submittedName>
</protein>
<evidence type="ECO:0000313" key="4">
    <source>
        <dbReference type="EMBL" id="QTL97693.1"/>
    </source>
</evidence>
<dbReference type="PANTHER" id="PTHR43249">
    <property type="entry name" value="UDP-N-ACETYL-2-AMINO-2-DEOXY-D-GLUCURONATE OXIDASE"/>
    <property type="match status" value="1"/>
</dbReference>
<dbReference type="InterPro" id="IPR052515">
    <property type="entry name" value="Gfo/Idh/MocA_Oxidoreductase"/>
</dbReference>
<accession>A0A8A7K7E0</accession>
<comment type="similarity">
    <text evidence="1">Belongs to the Gfo/Idh/MocA family.</text>
</comment>
<dbReference type="InterPro" id="IPR004104">
    <property type="entry name" value="Gfo/Idh/MocA-like_OxRdtase_C"/>
</dbReference>
<dbReference type="InterPro" id="IPR036291">
    <property type="entry name" value="NAD(P)-bd_dom_sf"/>
</dbReference>
<dbReference type="SUPFAM" id="SSF51735">
    <property type="entry name" value="NAD(P)-binding Rossmann-fold domains"/>
    <property type="match status" value="1"/>
</dbReference>
<dbReference type="Pfam" id="PF02894">
    <property type="entry name" value="GFO_IDH_MocA_C"/>
    <property type="match status" value="1"/>
</dbReference>
<keyword evidence="5" id="KW-1185">Reference proteome</keyword>
<proteinExistence type="inferred from homology"/>
<organism evidence="4 5">
    <name type="scientific">Iocasia fonsfrigidae</name>
    <dbReference type="NCBI Taxonomy" id="2682810"/>
    <lineage>
        <taxon>Bacteria</taxon>
        <taxon>Bacillati</taxon>
        <taxon>Bacillota</taxon>
        <taxon>Clostridia</taxon>
        <taxon>Halanaerobiales</taxon>
        <taxon>Halanaerobiaceae</taxon>
        <taxon>Iocasia</taxon>
    </lineage>
</organism>
<dbReference type="EMBL" id="CP046640">
    <property type="protein sequence ID" value="QTL97693.1"/>
    <property type="molecule type" value="Genomic_DNA"/>
</dbReference>
<dbReference type="SUPFAM" id="SSF55347">
    <property type="entry name" value="Glyceraldehyde-3-phosphate dehydrogenase-like, C-terminal domain"/>
    <property type="match status" value="1"/>
</dbReference>
<evidence type="ECO:0000313" key="5">
    <source>
        <dbReference type="Proteomes" id="UP000665020"/>
    </source>
</evidence>
<name>A0A8A7K7E0_9FIRM</name>
<evidence type="ECO:0000259" key="2">
    <source>
        <dbReference type="Pfam" id="PF01408"/>
    </source>
</evidence>
<evidence type="ECO:0000259" key="3">
    <source>
        <dbReference type="Pfam" id="PF02894"/>
    </source>
</evidence>
<reference evidence="4" key="1">
    <citation type="submission" date="2019-12" db="EMBL/GenBank/DDBJ databases">
        <authorList>
            <person name="zhang j."/>
            <person name="sun C.M."/>
        </authorList>
    </citation>
    <scope>NUCLEOTIDE SEQUENCE</scope>
    <source>
        <strain evidence="4">NS-1</strain>
    </source>
</reference>
<dbReference type="GO" id="GO:0000166">
    <property type="term" value="F:nucleotide binding"/>
    <property type="evidence" value="ECO:0007669"/>
    <property type="project" value="InterPro"/>
</dbReference>
<dbReference type="PANTHER" id="PTHR43249:SF1">
    <property type="entry name" value="D-GLUCOSIDE 3-DEHYDROGENASE"/>
    <property type="match status" value="1"/>
</dbReference>
<evidence type="ECO:0000256" key="1">
    <source>
        <dbReference type="ARBA" id="ARBA00010928"/>
    </source>
</evidence>
<sequence>MSNQLNFAIIGCGRISKKHIEGIIHNYQEALLTAVSDIVPDKMQQAVNYYSNYLRKSVFDITKNQLKKYQDYQELLNDERVKVVTIATESGYHPQLAIDALNAGKHVIVEKPMALSTGDADRMIELAEKKKLKLAVCHQNRFNPTIQKLRRALDNGRFGCLLYGVASVRWNRNDDYYKMDDWHGTLALDGGILMNQCIHNIDLLQWMLGDVARVYAETDTFLRKIETEDVGLAVVRFNNGSIGLIEGTVCIYPRNLEETFSIFGEKGTVRVSGIAMNQIIDWKFADIEPVEEEKIKTTNYEVETIYGYGHNLLFKDFIRAVKEDRKPLVDGEEGKKAVELILGIYKSARLRQPVQFPLGAYSTTSGVNRNEKN</sequence>
<dbReference type="Pfam" id="PF01408">
    <property type="entry name" value="GFO_IDH_MocA"/>
    <property type="match status" value="1"/>
</dbReference>
<dbReference type="Gene3D" id="3.30.360.10">
    <property type="entry name" value="Dihydrodipicolinate Reductase, domain 2"/>
    <property type="match status" value="1"/>
</dbReference>
<dbReference type="KEGG" id="ifn:GM661_06685"/>
<dbReference type="AlphaFoldDB" id="A0A8A7K7E0"/>
<dbReference type="RefSeq" id="WP_230869315.1">
    <property type="nucleotide sequence ID" value="NZ_CP046640.1"/>
</dbReference>
<dbReference type="Proteomes" id="UP000665020">
    <property type="component" value="Chromosome"/>
</dbReference>